<comment type="subcellular location">
    <subcellularLocation>
        <location evidence="2">Cytoplasm</location>
    </subcellularLocation>
</comment>
<evidence type="ECO:0000313" key="6">
    <source>
        <dbReference type="Proteomes" id="UP000235114"/>
    </source>
</evidence>
<evidence type="ECO:0000313" key="3">
    <source>
        <dbReference type="EMBL" id="PLR81771.1"/>
    </source>
</evidence>
<dbReference type="SUPFAM" id="SSF158221">
    <property type="entry name" value="YnzC-like"/>
    <property type="match status" value="1"/>
</dbReference>
<protein>
    <recommendedName>
        <fullName evidence="2">UPF0291 protein CU635_14135</fullName>
    </recommendedName>
</protein>
<keyword evidence="6" id="KW-1185">Reference proteome</keyword>
<organism evidence="3 5">
    <name type="scientific">Bacillus canaveralius</name>
    <dbReference type="NCBI Taxonomy" id="1403243"/>
    <lineage>
        <taxon>Bacteria</taxon>
        <taxon>Bacillati</taxon>
        <taxon>Bacillota</taxon>
        <taxon>Bacilli</taxon>
        <taxon>Bacillales</taxon>
        <taxon>Bacillaceae</taxon>
        <taxon>Bacillus</taxon>
    </lineage>
</organism>
<accession>A0A2N5GK35</accession>
<name>A0A2N5GK35_9BACI</name>
<dbReference type="InterPro" id="IPR009242">
    <property type="entry name" value="DUF896"/>
</dbReference>
<reference evidence="4 6" key="2">
    <citation type="submission" date="2017-12" db="EMBL/GenBank/DDBJ databases">
        <title>Comparative Functional Genomics of Dry Heat Resistant strains isolated from the Viking Spacecraft.</title>
        <authorList>
            <person name="Seuylemezian A."/>
            <person name="Cooper K."/>
            <person name="Vaishampayan P."/>
        </authorList>
    </citation>
    <scope>NUCLEOTIDE SEQUENCE [LARGE SCALE GENOMIC DNA]</scope>
    <source>
        <strain evidence="4 6">ATCC 29669</strain>
    </source>
</reference>
<dbReference type="Gene3D" id="1.10.287.540">
    <property type="entry name" value="Helix hairpin bin"/>
    <property type="match status" value="1"/>
</dbReference>
<evidence type="ECO:0000256" key="1">
    <source>
        <dbReference type="ARBA" id="ARBA00022490"/>
    </source>
</evidence>
<dbReference type="Proteomes" id="UP000235114">
    <property type="component" value="Unassembled WGS sequence"/>
</dbReference>
<keyword evidence="1 2" id="KW-0963">Cytoplasm</keyword>
<dbReference type="EMBL" id="PGVD01000029">
    <property type="protein sequence ID" value="PLR96717.1"/>
    <property type="molecule type" value="Genomic_DNA"/>
</dbReference>
<dbReference type="GO" id="GO:0005737">
    <property type="term" value="C:cytoplasm"/>
    <property type="evidence" value="ECO:0007669"/>
    <property type="project" value="UniProtKB-SubCell"/>
</dbReference>
<dbReference type="AlphaFoldDB" id="A0A2N5GK35"/>
<gene>
    <name evidence="3" type="ORF">CU635_14135</name>
    <name evidence="4" type="ORF">CVD25_11415</name>
</gene>
<dbReference type="PANTHER" id="PTHR37300">
    <property type="entry name" value="UPF0291 PROTEIN CBO2609/CLC_2481"/>
    <property type="match status" value="1"/>
</dbReference>
<comment type="caution">
    <text evidence="3">The sequence shown here is derived from an EMBL/GenBank/DDBJ whole genome shotgun (WGS) entry which is preliminary data.</text>
</comment>
<reference evidence="3 5" key="1">
    <citation type="submission" date="2017-11" db="EMBL/GenBank/DDBJ databases">
        <title>Comparitive Functional Genomics of Dry Heat Resistant strains isolated from the Viking Spacecraft.</title>
        <authorList>
            <person name="Seuylemezian A."/>
            <person name="Cooper K."/>
            <person name="Vaishampayan P."/>
        </authorList>
    </citation>
    <scope>NUCLEOTIDE SEQUENCE [LARGE SCALE GENOMIC DNA]</scope>
    <source>
        <strain evidence="3 5">M4.6</strain>
    </source>
</reference>
<dbReference type="Pfam" id="PF05979">
    <property type="entry name" value="DUF896"/>
    <property type="match status" value="1"/>
</dbReference>
<evidence type="ECO:0000313" key="5">
    <source>
        <dbReference type="Proteomes" id="UP000234951"/>
    </source>
</evidence>
<dbReference type="HAMAP" id="MF_01103">
    <property type="entry name" value="UPF0291"/>
    <property type="match status" value="1"/>
</dbReference>
<comment type="similarity">
    <text evidence="2">Belongs to the UPF0291 family.</text>
</comment>
<dbReference type="Proteomes" id="UP000234951">
    <property type="component" value="Unassembled WGS sequence"/>
</dbReference>
<evidence type="ECO:0000313" key="4">
    <source>
        <dbReference type="EMBL" id="PLR96717.1"/>
    </source>
</evidence>
<proteinExistence type="inferred from homology"/>
<sequence>MLSKDKLARINALANKAKQSGLTEAEAREQTTLRKEYLQSFRSGMLNTLKGVTIMDPKGNDVTPAKLKELQNKNRLH</sequence>
<dbReference type="EMBL" id="PGVA01000031">
    <property type="protein sequence ID" value="PLR81771.1"/>
    <property type="molecule type" value="Genomic_DNA"/>
</dbReference>
<dbReference type="PANTHER" id="PTHR37300:SF1">
    <property type="entry name" value="UPF0291 PROTEIN YNZC"/>
    <property type="match status" value="1"/>
</dbReference>
<evidence type="ECO:0000256" key="2">
    <source>
        <dbReference type="HAMAP-Rule" id="MF_01103"/>
    </source>
</evidence>
<dbReference type="RefSeq" id="WP_101578021.1">
    <property type="nucleotide sequence ID" value="NZ_PGVA01000031.1"/>
</dbReference>
<dbReference type="OrthoDB" id="390105at2"/>